<protein>
    <submittedName>
        <fullName evidence="4">DUF1073 domain-containing protein</fullName>
    </submittedName>
</protein>
<reference evidence="3" key="1">
    <citation type="journal article" date="2014" name="Int. J. Syst. Evol. Microbiol.">
        <title>Complete genome sequence of Corynebacterium casei LMG S-19264T (=DSM 44701T), isolated from a smear-ripened cheese.</title>
        <authorList>
            <consortium name="US DOE Joint Genome Institute (JGI-PGF)"/>
            <person name="Walter F."/>
            <person name="Albersmeier A."/>
            <person name="Kalinowski J."/>
            <person name="Ruckert C."/>
        </authorList>
    </citation>
    <scope>NUCLEOTIDE SEQUENCE</scope>
    <source>
        <strain evidence="3">CGMCC 1.14984</strain>
    </source>
</reference>
<feature type="region of interest" description="Disordered" evidence="1">
    <location>
        <begin position="406"/>
        <end position="450"/>
    </location>
</feature>
<evidence type="ECO:0000313" key="3">
    <source>
        <dbReference type="EMBL" id="GGI00051.1"/>
    </source>
</evidence>
<dbReference type="RefSeq" id="WP_155141949.1">
    <property type="nucleotide sequence ID" value="NZ_BMGZ01000003.1"/>
</dbReference>
<dbReference type="Proteomes" id="UP000818603">
    <property type="component" value="Unassembled WGS sequence"/>
</dbReference>
<evidence type="ECO:0000313" key="4">
    <source>
        <dbReference type="EMBL" id="NHK29182.1"/>
    </source>
</evidence>
<keyword evidence="6" id="KW-1185">Reference proteome</keyword>
<dbReference type="Pfam" id="PF06381">
    <property type="entry name" value="Phage_portal_3"/>
    <property type="match status" value="1"/>
</dbReference>
<gene>
    <name evidence="4" type="ORF">FF098_014775</name>
    <name evidence="3" type="ORF">GCM10011355_27430</name>
</gene>
<dbReference type="InterPro" id="IPR024459">
    <property type="entry name" value="Acb1-like_N"/>
</dbReference>
<organism evidence="3 5">
    <name type="scientific">Aquisalinus luteolus</name>
    <dbReference type="NCBI Taxonomy" id="1566827"/>
    <lineage>
        <taxon>Bacteria</taxon>
        <taxon>Pseudomonadati</taxon>
        <taxon>Pseudomonadota</taxon>
        <taxon>Alphaproteobacteria</taxon>
        <taxon>Parvularculales</taxon>
        <taxon>Parvularculaceae</taxon>
        <taxon>Aquisalinus</taxon>
    </lineage>
</organism>
<accession>A0A8J3A3D4</accession>
<dbReference type="AlphaFoldDB" id="A0A8J3A3D4"/>
<dbReference type="Proteomes" id="UP000621856">
    <property type="component" value="Unassembled WGS sequence"/>
</dbReference>
<name>A0A8J3A3D4_9PROT</name>
<feature type="compositionally biased region" description="Acidic residues" evidence="1">
    <location>
        <begin position="428"/>
        <end position="450"/>
    </location>
</feature>
<dbReference type="EMBL" id="VCJR02000003">
    <property type="protein sequence ID" value="NHK29182.1"/>
    <property type="molecule type" value="Genomic_DNA"/>
</dbReference>
<evidence type="ECO:0000313" key="5">
    <source>
        <dbReference type="Proteomes" id="UP000621856"/>
    </source>
</evidence>
<reference evidence="3" key="3">
    <citation type="submission" date="2020-09" db="EMBL/GenBank/DDBJ databases">
        <authorList>
            <person name="Sun Q."/>
            <person name="Zhou Y."/>
        </authorList>
    </citation>
    <scope>NUCLEOTIDE SEQUENCE</scope>
    <source>
        <strain evidence="3">CGMCC 1.14984</strain>
    </source>
</reference>
<feature type="domain" description="Anti-CBASS protein Acb1-like N-terminal" evidence="2">
    <location>
        <begin position="60"/>
        <end position="399"/>
    </location>
</feature>
<evidence type="ECO:0000259" key="2">
    <source>
        <dbReference type="Pfam" id="PF06381"/>
    </source>
</evidence>
<sequence>MSKVSMIANAVQRSLGTMFPGYFSGTTKRNHYADFGYPEAISFDMFWQMYQRTGYGKAAVERYVGKTWEDLPSLQTDEKTREMNKVEQALFDRFRDLRAWPKIVEADRRSLVGKYSAIILRLADGQGMDKPVGRVNGLDGLIEIIPAWEGQLTISDWYSDINDENYGKPKMFQFNEQGVGSDNKQKVRNFNVHPDRVIVWSNDGTVHADNFLSAGFNDLISIEKIIGAGGEGFWKNAKAGLFLEIDKEANIEAMAKAMQVSPGELAEAMDDQVNDFQTGIDAYLLMQGMTAKNQQITLPSPEHFILAPVQSFAASVSMPTKILTGMQSGERASSEDQEDWEKTISSRRDRETVPNIMELVNRLVQFRVLPEEDWSIDWPELGEASPAEKIARADKMADINVKHMNAGGAAPVFDGNEVREAAGYEPVEGVDDIEDDTDTGPPDSEEDDDQ</sequence>
<comment type="caution">
    <text evidence="3">The sequence shown here is derived from an EMBL/GenBank/DDBJ whole genome shotgun (WGS) entry which is preliminary data.</text>
</comment>
<reference evidence="4 6" key="2">
    <citation type="submission" date="2020-02" db="EMBL/GenBank/DDBJ databases">
        <title>Genome sequence of Parvularcula flava strain NH6-79.</title>
        <authorList>
            <person name="Abdul Karim M.H."/>
            <person name="Lam M.Q."/>
            <person name="Chen S.J."/>
            <person name="Yahya A."/>
            <person name="Shahir S."/>
            <person name="Shamsir M.S."/>
            <person name="Chong C.S."/>
        </authorList>
    </citation>
    <scope>NUCLEOTIDE SEQUENCE [LARGE SCALE GENOMIC DNA]</scope>
    <source>
        <strain evidence="4 6">NH6-79</strain>
    </source>
</reference>
<feature type="region of interest" description="Disordered" evidence="1">
    <location>
        <begin position="326"/>
        <end position="347"/>
    </location>
</feature>
<proteinExistence type="predicted"/>
<evidence type="ECO:0000256" key="1">
    <source>
        <dbReference type="SAM" id="MobiDB-lite"/>
    </source>
</evidence>
<dbReference type="EMBL" id="BMGZ01000003">
    <property type="protein sequence ID" value="GGI00051.1"/>
    <property type="molecule type" value="Genomic_DNA"/>
</dbReference>
<evidence type="ECO:0000313" key="6">
    <source>
        <dbReference type="Proteomes" id="UP000818603"/>
    </source>
</evidence>